<dbReference type="AlphaFoldDB" id="A0A068X5F3"/>
<evidence type="ECO:0000313" key="2">
    <source>
        <dbReference type="Proteomes" id="UP000492820"/>
    </source>
</evidence>
<accession>A0A068X5F3</accession>
<organism evidence="1">
    <name type="scientific">Echinococcus granulosus</name>
    <name type="common">Hydatid tapeworm</name>
    <dbReference type="NCBI Taxonomy" id="6210"/>
    <lineage>
        <taxon>Eukaryota</taxon>
        <taxon>Metazoa</taxon>
        <taxon>Spiralia</taxon>
        <taxon>Lophotrochozoa</taxon>
        <taxon>Platyhelminthes</taxon>
        <taxon>Cestoda</taxon>
        <taxon>Eucestoda</taxon>
        <taxon>Cyclophyllidea</taxon>
        <taxon>Taeniidae</taxon>
        <taxon>Echinococcus</taxon>
        <taxon>Echinococcus granulosus group</taxon>
    </lineage>
</organism>
<reference evidence="1" key="2">
    <citation type="submission" date="2014-06" db="EMBL/GenBank/DDBJ databases">
        <authorList>
            <person name="Aslett M."/>
        </authorList>
    </citation>
    <scope>NUCLEOTIDE SEQUENCE</scope>
</reference>
<reference evidence="3" key="3">
    <citation type="submission" date="2020-10" db="UniProtKB">
        <authorList>
            <consortium name="WormBaseParasite"/>
        </authorList>
    </citation>
    <scope>IDENTIFICATION</scope>
</reference>
<dbReference type="WBParaSite" id="EgrG_002064800">
    <property type="protein sequence ID" value="EgrG_002064800"/>
    <property type="gene ID" value="EgrG_002064800"/>
</dbReference>
<protein>
    <submittedName>
        <fullName evidence="3">Ovule protein</fullName>
    </submittedName>
</protein>
<reference evidence="1 2" key="1">
    <citation type="journal article" date="2013" name="Nature">
        <title>The genomes of four tapeworm species reveal adaptations to parasitism.</title>
        <authorList>
            <person name="Tsai I.J."/>
            <person name="Zarowiecki M."/>
            <person name="Holroyd N."/>
            <person name="Garciarrubio A."/>
            <person name="Sanchez-Flores A."/>
            <person name="Brooks K.L."/>
            <person name="Tracey A."/>
            <person name="Bobes R.J."/>
            <person name="Fragoso G."/>
            <person name="Sciutto E."/>
            <person name="Aslett M."/>
            <person name="Beasley H."/>
            <person name="Bennett H.M."/>
            <person name="Cai J."/>
            <person name="Camicia F."/>
            <person name="Clark R."/>
            <person name="Cucher M."/>
            <person name="De Silva N."/>
            <person name="Day T.A."/>
            <person name="Deplazes P."/>
            <person name="Estrada K."/>
            <person name="Fernandez C."/>
            <person name="Holland P.W."/>
            <person name="Hou J."/>
            <person name="Hu S."/>
            <person name="Huckvale T."/>
            <person name="Hung S.S."/>
            <person name="Kamenetzky L."/>
            <person name="Keane J.A."/>
            <person name="Kiss F."/>
            <person name="Koziol U."/>
            <person name="Lambert O."/>
            <person name="Liu K."/>
            <person name="Luo X."/>
            <person name="Luo Y."/>
            <person name="Macchiaroli N."/>
            <person name="Nichol S."/>
            <person name="Paps J."/>
            <person name="Parkinson J."/>
            <person name="Pouchkina-Stantcheva N."/>
            <person name="Riddiford N."/>
            <person name="Rosenzvit M."/>
            <person name="Salinas G."/>
            <person name="Wasmuth J.D."/>
            <person name="Zamanian M."/>
            <person name="Zheng Y."/>
            <person name="Cai X."/>
            <person name="Soberon X."/>
            <person name="Olson P.D."/>
            <person name="Laclette J.P."/>
            <person name="Brehm K."/>
            <person name="Berriman M."/>
            <person name="Garciarrubio A."/>
            <person name="Bobes R.J."/>
            <person name="Fragoso G."/>
            <person name="Sanchez-Flores A."/>
            <person name="Estrada K."/>
            <person name="Cevallos M.A."/>
            <person name="Morett E."/>
            <person name="Gonzalez V."/>
            <person name="Portillo T."/>
            <person name="Ochoa-Leyva A."/>
            <person name="Jose M.V."/>
            <person name="Sciutto E."/>
            <person name="Landa A."/>
            <person name="Jimenez L."/>
            <person name="Valdes V."/>
            <person name="Carrero J.C."/>
            <person name="Larralde C."/>
            <person name="Morales-Montor J."/>
            <person name="Limon-Lason J."/>
            <person name="Soberon X."/>
            <person name="Laclette J.P."/>
        </authorList>
    </citation>
    <scope>NUCLEOTIDE SEQUENCE [LARGE SCALE GENOMIC DNA]</scope>
</reference>
<evidence type="ECO:0000313" key="1">
    <source>
        <dbReference type="EMBL" id="CDS25166.1"/>
    </source>
</evidence>
<sequence>MVNWFEWFSSFPTRQFLKFFSGSSIKGTFIQSGSGDAPSFVSTVSLPSADLAIHLSDWLKKGDEDLKYKYRQFPD</sequence>
<gene>
    <name evidence="1" type="ORF">EgrG_002064800</name>
</gene>
<evidence type="ECO:0000313" key="3">
    <source>
        <dbReference type="WBParaSite" id="EgrG_002064800"/>
    </source>
</evidence>
<dbReference type="EMBL" id="LK028759">
    <property type="protein sequence ID" value="CDS25166.1"/>
    <property type="molecule type" value="Genomic_DNA"/>
</dbReference>
<dbReference type="Proteomes" id="UP000492820">
    <property type="component" value="Unassembled WGS sequence"/>
</dbReference>
<proteinExistence type="predicted"/>
<name>A0A068X5F3_ECHGR</name>